<organism evidence="3 4">
    <name type="scientific">Madurella mycetomatis</name>
    <dbReference type="NCBI Taxonomy" id="100816"/>
    <lineage>
        <taxon>Eukaryota</taxon>
        <taxon>Fungi</taxon>
        <taxon>Dikarya</taxon>
        <taxon>Ascomycota</taxon>
        <taxon>Pezizomycotina</taxon>
        <taxon>Sordariomycetes</taxon>
        <taxon>Sordariomycetidae</taxon>
        <taxon>Sordariales</taxon>
        <taxon>Sordariales incertae sedis</taxon>
        <taxon>Madurella</taxon>
    </lineage>
</organism>
<evidence type="ECO:0000313" key="4">
    <source>
        <dbReference type="Proteomes" id="UP000078237"/>
    </source>
</evidence>
<dbReference type="EMBL" id="LCTW02000536">
    <property type="protein sequence ID" value="KXX73129.1"/>
    <property type="molecule type" value="Genomic_DNA"/>
</dbReference>
<keyword evidence="2" id="KW-0812">Transmembrane</keyword>
<evidence type="ECO:0000256" key="1">
    <source>
        <dbReference type="SAM" id="MobiDB-lite"/>
    </source>
</evidence>
<dbReference type="OrthoDB" id="5430750at2759"/>
<feature type="compositionally biased region" description="Basic and acidic residues" evidence="1">
    <location>
        <begin position="324"/>
        <end position="341"/>
    </location>
</feature>
<dbReference type="VEuPathDB" id="FungiDB:MMYC01_210023"/>
<keyword evidence="4" id="KW-1185">Reference proteome</keyword>
<reference evidence="3 4" key="1">
    <citation type="journal article" date="2016" name="Genome Announc.">
        <title>Genome Sequence of Madurella mycetomatis mm55, Isolated from a Human Mycetoma Case in Sudan.</title>
        <authorList>
            <person name="Smit S."/>
            <person name="Derks M.F."/>
            <person name="Bervoets S."/>
            <person name="Fahal A."/>
            <person name="van Leeuwen W."/>
            <person name="van Belkum A."/>
            <person name="van de Sande W.W."/>
        </authorList>
    </citation>
    <scope>NUCLEOTIDE SEQUENCE [LARGE SCALE GENOMIC DNA]</scope>
    <source>
        <strain evidence="4">mm55</strain>
    </source>
</reference>
<feature type="region of interest" description="Disordered" evidence="1">
    <location>
        <begin position="117"/>
        <end position="158"/>
    </location>
</feature>
<dbReference type="AlphaFoldDB" id="A0A175VPK6"/>
<comment type="caution">
    <text evidence="3">The sequence shown here is derived from an EMBL/GenBank/DDBJ whole genome shotgun (WGS) entry which is preliminary data.</text>
</comment>
<dbReference type="Proteomes" id="UP000078237">
    <property type="component" value="Unassembled WGS sequence"/>
</dbReference>
<keyword evidence="2" id="KW-1133">Transmembrane helix</keyword>
<keyword evidence="2" id="KW-0472">Membrane</keyword>
<feature type="non-terminal residue" evidence="3">
    <location>
        <position position="1"/>
    </location>
</feature>
<feature type="region of interest" description="Disordered" evidence="1">
    <location>
        <begin position="320"/>
        <end position="344"/>
    </location>
</feature>
<feature type="transmembrane region" description="Helical" evidence="2">
    <location>
        <begin position="1378"/>
        <end position="1397"/>
    </location>
</feature>
<evidence type="ECO:0000313" key="3">
    <source>
        <dbReference type="EMBL" id="KXX73129.1"/>
    </source>
</evidence>
<sequence length="1426" mass="161089">SSFEFGDNGYAGCCNYGGDLIHLAARSQKHGIICVRGYRSTSLYGTLAQIQGEFGGPSSFGLEVSASKPPYRSPENITASGSTDLSSSFRPGKLIERGCLNYRWPLYEHALLRNNAGTEDDKMNDDDMIGGSSLSGMSSSTTLGAEEDSRGTDNPDTPAGTYTVFSFVKDGVFYQILRLEQDTALDVKSQDSRRIVLTVGGNMWFRTFHEAAAMREETVNQQRRGGPPLSGKRPKIARSDDPYSVTVVHSVSDRDRLKMEIEVSLVNRDGSLERLELTRSDNEMDTDPESVPAYNSFKDIPCEQSVTTFIAAFRLSEYSEGDEGMEKSDDKRTDDDTDTRAGKSNKTRLLQDKLIKSKEIRDYVAADMYHANAIGDMWLTIFVGEEPQKPDCGPLLTGANLVGRCLERILQVEMFPVGKDQHQLALVSNLFMWPNVDLKALFWKVRFLVKIHNFLYRLQQRCDVVDPVQSEHCPRPAYCRRDIAVQHRRIHDCIDRVVRFLVEALLKPGSNVVLKPDTFVRGDSNYYYVMLTIWYVIQNLEQPGESKDRWNLAQAKVDALQEHLPYDSWNFRKADRNKVAILKWCHYASILCLVCQRLLPLPATWKRAELEAKVARLEMAARVASAMQLSSNRPYQAEDEIFDRLTLIVGELGFKYANCNVGNIAAFSDGARPMKIATSAPWEVHALCHHSRLMAFLLDPDSGQGSEEIETFNDRLSHFLNTEGTLVACWERAYSKASRGWLRSETTAVVASTIISVLAQQIDPRKTTTDPPAGEHKTSDPVSMAGSVFRGQFQQPEKTLCETSSPPPIEWATVFAPPKKYHPDAFVLSLSDTRYAYRKKVLQKRIAIPSTLEHFGSECPPKFTKETLQEALEQSLRSVIREYLFHIVTPPKPWWVRDYNVPPGRNRTPGPSQDQFECALQDIIRSSQGHNLPPIESHERELRDYANFISVTDIVDSVVDRDVKGFSGLKESARYLDSNSSPQVPNLVLDRLSRSLVDQDVQHRFLKMARLPKELMGHLIYVLHPEVVTGLNHHVLSLSRFLCQKRSTWISTITLKAWSVKRSDMSFNAGMIPQVESTGTAKLLCQGEFKQVNSKVQHENMNIIPLTRKSDIVQRLSTITMSTNFSGDFSKCTIISNLLEDKHISETANRIRSLWQQFVHRPQTARCLAFLLILRELSKVIRKEYRSVVEEINKEIVSNKVEDEAQDSLEWLRNRFFLRGDKLDAELPEAFGGSNVTKYLVQSLRRHTLHTIQLALNECVDSIMQAKQELLAQVREDQASLSPLLDRMCHEYLELVEDEFSQVAALGAQLDWVVQSTNRSMDVFSIVTSMVDSQTSLQQNRTIQKLTYVTIGYLPVGLITAILAIPKEQEVVFQPFGLKYYLTALASLFIVTCIVAVKVDSIVPFLSGGFMQLLRALTCHDSVKRA</sequence>
<feature type="transmembrane region" description="Helical" evidence="2">
    <location>
        <begin position="1346"/>
        <end position="1366"/>
    </location>
</feature>
<feature type="compositionally biased region" description="Low complexity" evidence="1">
    <location>
        <begin position="130"/>
        <end position="144"/>
    </location>
</feature>
<proteinExistence type="predicted"/>
<name>A0A175VPK6_9PEZI</name>
<feature type="region of interest" description="Disordered" evidence="1">
    <location>
        <begin position="216"/>
        <end position="241"/>
    </location>
</feature>
<gene>
    <name evidence="3" type="ORF">MMYC01_210023</name>
</gene>
<protein>
    <submittedName>
        <fullName evidence="3">Magnesium transport protein CorA</fullName>
    </submittedName>
</protein>
<evidence type="ECO:0000256" key="2">
    <source>
        <dbReference type="SAM" id="Phobius"/>
    </source>
</evidence>
<accession>A0A175VPK6</accession>
<feature type="region of interest" description="Disordered" evidence="1">
    <location>
        <begin position="277"/>
        <end position="296"/>
    </location>
</feature>